<evidence type="ECO:0000313" key="1">
    <source>
        <dbReference type="EMBL" id="NKE09885.1"/>
    </source>
</evidence>
<name>A0A846U049_9MICC</name>
<proteinExistence type="predicted"/>
<dbReference type="AlphaFoldDB" id="A0A846U049"/>
<reference evidence="1 2" key="1">
    <citation type="submission" date="2020-02" db="EMBL/GenBank/DDBJ databases">
        <authorList>
            <person name="Sun Q."/>
        </authorList>
    </citation>
    <scope>NUCLEOTIDE SEQUENCE [LARGE SCALE GENOMIC DNA]</scope>
    <source>
        <strain evidence="1 2">YIM 13062</strain>
    </source>
</reference>
<sequence length="89" mass="8874">MPGSTWVGPGEAIGGSIWTGAADDVSSGAVGVCEAAGEGRSSTAQAVAPPATGIPIANEAAASAQAGMPRRVDGPEIMRLIFLGWPQRR</sequence>
<evidence type="ECO:0000313" key="2">
    <source>
        <dbReference type="Proteomes" id="UP000521379"/>
    </source>
</evidence>
<gene>
    <name evidence="1" type="ORF">GTW58_08035</name>
</gene>
<keyword evidence="2" id="KW-1185">Reference proteome</keyword>
<dbReference type="RefSeq" id="WP_157980485.1">
    <property type="nucleotide sequence ID" value="NZ_JAAVUN010000013.1"/>
</dbReference>
<protein>
    <submittedName>
        <fullName evidence="1">Uncharacterized protein</fullName>
    </submittedName>
</protein>
<comment type="caution">
    <text evidence="1">The sequence shown here is derived from an EMBL/GenBank/DDBJ whole genome shotgun (WGS) entry which is preliminary data.</text>
</comment>
<dbReference type="EMBL" id="JAAVUN010000013">
    <property type="protein sequence ID" value="NKE09885.1"/>
    <property type="molecule type" value="Genomic_DNA"/>
</dbReference>
<accession>A0A846U049</accession>
<organism evidence="1 2">
    <name type="scientific">Kocuria subflava</name>
    <dbReference type="NCBI Taxonomy" id="1736139"/>
    <lineage>
        <taxon>Bacteria</taxon>
        <taxon>Bacillati</taxon>
        <taxon>Actinomycetota</taxon>
        <taxon>Actinomycetes</taxon>
        <taxon>Micrococcales</taxon>
        <taxon>Micrococcaceae</taxon>
        <taxon>Kocuria</taxon>
    </lineage>
</organism>
<dbReference type="Proteomes" id="UP000521379">
    <property type="component" value="Unassembled WGS sequence"/>
</dbReference>